<dbReference type="GO" id="GO:0005829">
    <property type="term" value="C:cytosol"/>
    <property type="evidence" value="ECO:0007669"/>
    <property type="project" value="TreeGrafter"/>
</dbReference>
<keyword evidence="3" id="KW-0012">Acyltransferase</keyword>
<evidence type="ECO:0000313" key="6">
    <source>
        <dbReference type="EMBL" id="PTL54371.1"/>
    </source>
</evidence>
<dbReference type="GO" id="GO:0004314">
    <property type="term" value="F:[acyl-carrier-protein] S-malonyltransferase activity"/>
    <property type="evidence" value="ECO:0007669"/>
    <property type="project" value="UniProtKB-EC"/>
</dbReference>
<dbReference type="InterPro" id="IPR014043">
    <property type="entry name" value="Acyl_transferase_dom"/>
</dbReference>
<dbReference type="InterPro" id="IPR001227">
    <property type="entry name" value="Ac_transferase_dom_sf"/>
</dbReference>
<comment type="catalytic activity">
    <reaction evidence="4">
        <text>holo-[ACP] + malonyl-CoA = malonyl-[ACP] + CoA</text>
        <dbReference type="Rhea" id="RHEA:41792"/>
        <dbReference type="Rhea" id="RHEA-COMP:9623"/>
        <dbReference type="Rhea" id="RHEA-COMP:9685"/>
        <dbReference type="ChEBI" id="CHEBI:57287"/>
        <dbReference type="ChEBI" id="CHEBI:57384"/>
        <dbReference type="ChEBI" id="CHEBI:64479"/>
        <dbReference type="ChEBI" id="CHEBI:78449"/>
        <dbReference type="EC" id="2.3.1.39"/>
    </reaction>
</comment>
<evidence type="ECO:0000256" key="1">
    <source>
        <dbReference type="ARBA" id="ARBA00013258"/>
    </source>
</evidence>
<dbReference type="InterPro" id="IPR016036">
    <property type="entry name" value="Malonyl_transacylase_ACP-bd"/>
</dbReference>
<dbReference type="GO" id="GO:0006633">
    <property type="term" value="P:fatty acid biosynthetic process"/>
    <property type="evidence" value="ECO:0007669"/>
    <property type="project" value="TreeGrafter"/>
</dbReference>
<dbReference type="InterPro" id="IPR050858">
    <property type="entry name" value="Mal-CoA-ACP_Trans/PKS_FabD"/>
</dbReference>
<feature type="domain" description="Malonyl-CoA:ACP transacylase (MAT)" evidence="5">
    <location>
        <begin position="7"/>
        <end position="283"/>
    </location>
</feature>
<dbReference type="SUPFAM" id="SSF52151">
    <property type="entry name" value="FabD/lysophospholipase-like"/>
    <property type="match status" value="1"/>
</dbReference>
<dbReference type="InterPro" id="IPR016035">
    <property type="entry name" value="Acyl_Trfase/lysoPLipase"/>
</dbReference>
<dbReference type="Gene3D" id="3.40.366.10">
    <property type="entry name" value="Malonyl-Coenzyme A Acyl Carrier Protein, domain 2"/>
    <property type="match status" value="1"/>
</dbReference>
<dbReference type="RefSeq" id="WP_107571313.1">
    <property type="nucleotide sequence ID" value="NZ_PYYB01000005.1"/>
</dbReference>
<dbReference type="PANTHER" id="PTHR42681:SF1">
    <property type="entry name" value="MALONYL-COA-ACYL CARRIER PROTEIN TRANSACYLASE, MITOCHONDRIAL"/>
    <property type="match status" value="1"/>
</dbReference>
<accession>A0A2T4UBW8</accession>
<organism evidence="6 7">
    <name type="scientific">Paraconexibacter algicola</name>
    <dbReference type="NCBI Taxonomy" id="2133960"/>
    <lineage>
        <taxon>Bacteria</taxon>
        <taxon>Bacillati</taxon>
        <taxon>Actinomycetota</taxon>
        <taxon>Thermoleophilia</taxon>
        <taxon>Solirubrobacterales</taxon>
        <taxon>Paraconexibacteraceae</taxon>
        <taxon>Paraconexibacter</taxon>
    </lineage>
</organism>
<name>A0A2T4UBW8_9ACTN</name>
<reference evidence="6 7" key="1">
    <citation type="submission" date="2018-03" db="EMBL/GenBank/DDBJ databases">
        <title>Aquarubrobacter algicola gen. nov., sp. nov., a novel actinobacterium isolated from shallow eutrophic lake during the end of cyanobacterial harmful algal blooms.</title>
        <authorList>
            <person name="Chun S.J."/>
        </authorList>
    </citation>
    <scope>NUCLEOTIDE SEQUENCE [LARGE SCALE GENOMIC DNA]</scope>
    <source>
        <strain evidence="6 7">Seoho-28</strain>
    </source>
</reference>
<protein>
    <recommendedName>
        <fullName evidence="1">[acyl-carrier-protein] S-malonyltransferase</fullName>
        <ecNumber evidence="1">2.3.1.39</ecNumber>
    </recommendedName>
</protein>
<dbReference type="OrthoDB" id="9808669at2"/>
<dbReference type="EMBL" id="PYYB01000005">
    <property type="protein sequence ID" value="PTL54371.1"/>
    <property type="molecule type" value="Genomic_DNA"/>
</dbReference>
<dbReference type="Pfam" id="PF00698">
    <property type="entry name" value="Acyl_transf_1"/>
    <property type="match status" value="1"/>
</dbReference>
<dbReference type="AlphaFoldDB" id="A0A2T4UBW8"/>
<evidence type="ECO:0000313" key="7">
    <source>
        <dbReference type="Proteomes" id="UP000240739"/>
    </source>
</evidence>
<dbReference type="EC" id="2.3.1.39" evidence="1"/>
<dbReference type="SMART" id="SM00827">
    <property type="entry name" value="PKS_AT"/>
    <property type="match status" value="1"/>
</dbReference>
<dbReference type="PANTHER" id="PTHR42681">
    <property type="entry name" value="MALONYL-COA-ACYL CARRIER PROTEIN TRANSACYLASE, MITOCHONDRIAL"/>
    <property type="match status" value="1"/>
</dbReference>
<evidence type="ECO:0000256" key="3">
    <source>
        <dbReference type="ARBA" id="ARBA00023315"/>
    </source>
</evidence>
<dbReference type="Proteomes" id="UP000240739">
    <property type="component" value="Unassembled WGS sequence"/>
</dbReference>
<keyword evidence="2" id="KW-0808">Transferase</keyword>
<evidence type="ECO:0000259" key="5">
    <source>
        <dbReference type="SMART" id="SM00827"/>
    </source>
</evidence>
<evidence type="ECO:0000256" key="2">
    <source>
        <dbReference type="ARBA" id="ARBA00022679"/>
    </source>
</evidence>
<sequence>MPSTAILFPGQGSHTAEMAAETAALRPDLLAHVVEVVGEDPFPRAAESTAFAQPAILCAALARFSQLAPTLDGPVVALGHSLGELGALVAAGQLDELDALALAAERGRLMAAAGTGGMVAVLGGTIEQATELADSFGLTVANDNAPGQVVLAGSEADTKAAARGARGVGLRALRLDVTGAFHSPAMAAARDGFEAALHAATFTDVPVGSAAFSPTTVAPVTDPVAVLSQALTSPVRFREAVLALHEAGVRRWIETGPGDVLAKLVGRILDAPDVRVHTVREAADVA</sequence>
<evidence type="ECO:0000256" key="4">
    <source>
        <dbReference type="ARBA" id="ARBA00048462"/>
    </source>
</evidence>
<comment type="caution">
    <text evidence="6">The sequence shown here is derived from an EMBL/GenBank/DDBJ whole genome shotgun (WGS) entry which is preliminary data.</text>
</comment>
<proteinExistence type="predicted"/>
<keyword evidence="7" id="KW-1185">Reference proteome</keyword>
<dbReference type="SUPFAM" id="SSF55048">
    <property type="entry name" value="Probable ACP-binding domain of malonyl-CoA ACP transacylase"/>
    <property type="match status" value="1"/>
</dbReference>
<gene>
    <name evidence="6" type="ORF">C7Y72_21805</name>
</gene>